<dbReference type="PANTHER" id="PTHR30250:SF26">
    <property type="entry name" value="PSMA PROTEIN"/>
    <property type="match status" value="1"/>
</dbReference>
<dbReference type="InterPro" id="IPR050833">
    <property type="entry name" value="Poly_Biosynth_Transport"/>
</dbReference>
<feature type="transmembrane region" description="Helical" evidence="6">
    <location>
        <begin position="152"/>
        <end position="169"/>
    </location>
</feature>
<dbReference type="GO" id="GO:0005886">
    <property type="term" value="C:plasma membrane"/>
    <property type="evidence" value="ECO:0007669"/>
    <property type="project" value="UniProtKB-SubCell"/>
</dbReference>
<dbReference type="EMBL" id="CP000140">
    <property type="protein sequence ID" value="ABR44941.1"/>
    <property type="molecule type" value="Genomic_DNA"/>
</dbReference>
<feature type="transmembrane region" description="Helical" evidence="6">
    <location>
        <begin position="245"/>
        <end position="268"/>
    </location>
</feature>
<evidence type="ECO:0000256" key="2">
    <source>
        <dbReference type="ARBA" id="ARBA00022475"/>
    </source>
</evidence>
<evidence type="ECO:0000256" key="4">
    <source>
        <dbReference type="ARBA" id="ARBA00022989"/>
    </source>
</evidence>
<dbReference type="InterPro" id="IPR002797">
    <property type="entry name" value="Polysacc_synth"/>
</dbReference>
<feature type="transmembrane region" description="Helical" evidence="6">
    <location>
        <begin position="301"/>
        <end position="325"/>
    </location>
</feature>
<feature type="transmembrane region" description="Helical" evidence="6">
    <location>
        <begin position="175"/>
        <end position="194"/>
    </location>
</feature>
<feature type="transmembrane region" description="Helical" evidence="6">
    <location>
        <begin position="12"/>
        <end position="34"/>
    </location>
</feature>
<proteinExistence type="predicted"/>
<feature type="transmembrane region" description="Helical" evidence="6">
    <location>
        <begin position="40"/>
        <end position="59"/>
    </location>
</feature>
<accession>A6LGX7</accession>
<keyword evidence="5 6" id="KW-0472">Membrane</keyword>
<evidence type="ECO:0000313" key="8">
    <source>
        <dbReference type="Proteomes" id="UP000000566"/>
    </source>
</evidence>
<evidence type="ECO:0000256" key="6">
    <source>
        <dbReference type="SAM" id="Phobius"/>
    </source>
</evidence>
<reference evidence="7 8" key="1">
    <citation type="journal article" date="2007" name="PLoS Biol.">
        <title>Evolution of symbiotic bacteria in the distal human intestine.</title>
        <authorList>
            <person name="Xu J."/>
            <person name="Mahowald M.A."/>
            <person name="Ley R.E."/>
            <person name="Lozupone C.A."/>
            <person name="Hamady M."/>
            <person name="Martens E.C."/>
            <person name="Henrissat B."/>
            <person name="Coutinho P.M."/>
            <person name="Minx P."/>
            <person name="Latreille P."/>
            <person name="Cordum H."/>
            <person name="Van Brunt A."/>
            <person name="Kim K."/>
            <person name="Fulton R.S."/>
            <person name="Fulton L.A."/>
            <person name="Clifton S.W."/>
            <person name="Wilson R.K."/>
            <person name="Knight R.D."/>
            <person name="Gordon J.I."/>
        </authorList>
    </citation>
    <scope>NUCLEOTIDE SEQUENCE [LARGE SCALE GENOMIC DNA]</scope>
    <source>
        <strain evidence="8">ATCC 8503 / DSM 20701 / CIP 104284 / JCM 5825 / NCTC 11152</strain>
    </source>
</reference>
<name>A6LGX7_PARD8</name>
<dbReference type="PANTHER" id="PTHR30250">
    <property type="entry name" value="PST FAMILY PREDICTED COLANIC ACID TRANSPORTER"/>
    <property type="match status" value="1"/>
</dbReference>
<feature type="transmembrane region" description="Helical" evidence="6">
    <location>
        <begin position="366"/>
        <end position="387"/>
    </location>
</feature>
<evidence type="ECO:0000313" key="7">
    <source>
        <dbReference type="EMBL" id="ABR44941.1"/>
    </source>
</evidence>
<feature type="transmembrane region" description="Helical" evidence="6">
    <location>
        <begin position="117"/>
        <end position="140"/>
    </location>
</feature>
<dbReference type="STRING" id="435591.BDI_3236"/>
<feature type="transmembrane region" description="Helical" evidence="6">
    <location>
        <begin position="79"/>
        <end position="105"/>
    </location>
</feature>
<dbReference type="PaxDb" id="435591-BDI_3236"/>
<protein>
    <submittedName>
        <fullName evidence="7">Putative flippase</fullName>
    </submittedName>
</protein>
<keyword evidence="2" id="KW-1003">Cell membrane</keyword>
<feature type="transmembrane region" description="Helical" evidence="6">
    <location>
        <begin position="437"/>
        <end position="456"/>
    </location>
</feature>
<dbReference type="AlphaFoldDB" id="A6LGX7"/>
<gene>
    <name evidence="7" type="ordered locus">BDI_3236</name>
</gene>
<keyword evidence="4 6" id="KW-1133">Transmembrane helix</keyword>
<dbReference type="HOGENOM" id="CLU_039594_1_0_10"/>
<comment type="subcellular location">
    <subcellularLocation>
        <location evidence="1">Cell membrane</location>
        <topology evidence="1">Multi-pass membrane protein</topology>
    </subcellularLocation>
</comment>
<keyword evidence="8" id="KW-1185">Reference proteome</keyword>
<evidence type="ECO:0000256" key="3">
    <source>
        <dbReference type="ARBA" id="ARBA00022692"/>
    </source>
</evidence>
<dbReference type="eggNOG" id="COG2244">
    <property type="taxonomic scope" value="Bacteria"/>
</dbReference>
<evidence type="ECO:0000256" key="5">
    <source>
        <dbReference type="ARBA" id="ARBA00023136"/>
    </source>
</evidence>
<dbReference type="Proteomes" id="UP000000566">
    <property type="component" value="Chromosome"/>
</dbReference>
<organism evidence="7 8">
    <name type="scientific">Parabacteroides distasonis (strain ATCC 8503 / DSM 20701 / CIP 104284 / JCM 5825 / NCTC 11152)</name>
    <dbReference type="NCBI Taxonomy" id="435591"/>
    <lineage>
        <taxon>Bacteria</taxon>
        <taxon>Pseudomonadati</taxon>
        <taxon>Bacteroidota</taxon>
        <taxon>Bacteroidia</taxon>
        <taxon>Bacteroidales</taxon>
        <taxon>Tannerellaceae</taxon>
        <taxon>Parabacteroides</taxon>
    </lineage>
</organism>
<feature type="transmembrane region" description="Helical" evidence="6">
    <location>
        <begin position="331"/>
        <end position="354"/>
    </location>
</feature>
<evidence type="ECO:0000256" key="1">
    <source>
        <dbReference type="ARBA" id="ARBA00004651"/>
    </source>
</evidence>
<dbReference type="Pfam" id="PF01943">
    <property type="entry name" value="Polysacc_synt"/>
    <property type="match status" value="1"/>
</dbReference>
<dbReference type="KEGG" id="pdi:BDI_3236"/>
<feature type="transmembrane region" description="Helical" evidence="6">
    <location>
        <begin position="462"/>
        <end position="482"/>
    </location>
</feature>
<sequence length="496" mass="56272">MFAQIAVFGIQFCISFFLTPFIVRTLGVEAYGFVGLSNNIIGYMQVVTVALNSMAARFISIEYHNGNFQKANQYFSSVFYANSILNVVISVICLCFAFFLEYIINIPNTLIPDVKCLFLLLTVNTVLNLTFNVYTVSPFIKNRLDLNSIRNLISTIWRTIILLFLFLLFAPRVSYLGIASVLASVYLVIANIVIKRKLTPEFHLSRKNYDWKSTREILSSGVWNLLISVSTMLEKGFDLLFANWFIGNAIMGMLSVVSTITVLIPRVLKMANSSFAPKITEYGAKGDIEGIKRNVFKSVKIMSIMVILPLSVLYVYGESFFTLWLPNQNSSLLYVITILTTLDMIFGMPLEVCWNIFGATNKVKMPAIAMFVTGGLTFLSLLVLLYIYKDPTAQLICLASARTFWNIIKNLTFLPFYGARCLNLKWNFFYHSMAKPVLGIFIALSICQTYRFMIVPNTWVEFILSSILVCLSALIIGSLFILPKKDIKYIFQKIRK</sequence>
<keyword evidence="3 6" id="KW-0812">Transmembrane</keyword>